<proteinExistence type="predicted"/>
<keyword evidence="2" id="KW-0732">Signal</keyword>
<feature type="signal peptide" evidence="2">
    <location>
        <begin position="1"/>
        <end position="18"/>
    </location>
</feature>
<protein>
    <submittedName>
        <fullName evidence="3">Uncharacterized protein</fullName>
    </submittedName>
</protein>
<keyword evidence="4" id="KW-1185">Reference proteome</keyword>
<name>A0AA39YQZ4_9PEZI</name>
<feature type="chain" id="PRO_5041232998" evidence="2">
    <location>
        <begin position="19"/>
        <end position="296"/>
    </location>
</feature>
<accession>A0AA39YQZ4</accession>
<dbReference type="AlphaFoldDB" id="A0AA39YQZ4"/>
<gene>
    <name evidence="3" type="ORF">B0T16DRAFT_452541</name>
</gene>
<organism evidence="3 4">
    <name type="scientific">Cercophora newfieldiana</name>
    <dbReference type="NCBI Taxonomy" id="92897"/>
    <lineage>
        <taxon>Eukaryota</taxon>
        <taxon>Fungi</taxon>
        <taxon>Dikarya</taxon>
        <taxon>Ascomycota</taxon>
        <taxon>Pezizomycotina</taxon>
        <taxon>Sordariomycetes</taxon>
        <taxon>Sordariomycetidae</taxon>
        <taxon>Sordariales</taxon>
        <taxon>Lasiosphaeriaceae</taxon>
        <taxon>Cercophora</taxon>
    </lineage>
</organism>
<evidence type="ECO:0000313" key="3">
    <source>
        <dbReference type="EMBL" id="KAK0657043.1"/>
    </source>
</evidence>
<dbReference type="Proteomes" id="UP001174936">
    <property type="component" value="Unassembled WGS sequence"/>
</dbReference>
<feature type="region of interest" description="Disordered" evidence="1">
    <location>
        <begin position="177"/>
        <end position="206"/>
    </location>
</feature>
<evidence type="ECO:0000256" key="2">
    <source>
        <dbReference type="SAM" id="SignalP"/>
    </source>
</evidence>
<feature type="compositionally biased region" description="Low complexity" evidence="1">
    <location>
        <begin position="177"/>
        <end position="188"/>
    </location>
</feature>
<reference evidence="3" key="1">
    <citation type="submission" date="2023-06" db="EMBL/GenBank/DDBJ databases">
        <title>Genome-scale phylogeny and comparative genomics of the fungal order Sordariales.</title>
        <authorList>
            <consortium name="Lawrence Berkeley National Laboratory"/>
            <person name="Hensen N."/>
            <person name="Bonometti L."/>
            <person name="Westerberg I."/>
            <person name="Brannstrom I.O."/>
            <person name="Guillou S."/>
            <person name="Cros-Aarteil S."/>
            <person name="Calhoun S."/>
            <person name="Haridas S."/>
            <person name="Kuo A."/>
            <person name="Mondo S."/>
            <person name="Pangilinan J."/>
            <person name="Riley R."/>
            <person name="Labutti K."/>
            <person name="Andreopoulos B."/>
            <person name="Lipzen A."/>
            <person name="Chen C."/>
            <person name="Yanf M."/>
            <person name="Daum C."/>
            <person name="Ng V."/>
            <person name="Clum A."/>
            <person name="Steindorff A."/>
            <person name="Ohm R."/>
            <person name="Martin F."/>
            <person name="Silar P."/>
            <person name="Natvig D."/>
            <person name="Lalanne C."/>
            <person name="Gautier V."/>
            <person name="Ament-Velasquez S.L."/>
            <person name="Kruys A."/>
            <person name="Hutchinson M.I."/>
            <person name="Powell A.J."/>
            <person name="Barry K."/>
            <person name="Miller A.N."/>
            <person name="Grigoriev I.V."/>
            <person name="Debuchy R."/>
            <person name="Gladieux P."/>
            <person name="Thoren M.H."/>
            <person name="Johannesson H."/>
        </authorList>
    </citation>
    <scope>NUCLEOTIDE SEQUENCE</scope>
    <source>
        <strain evidence="3">SMH2532-1</strain>
    </source>
</reference>
<evidence type="ECO:0000256" key="1">
    <source>
        <dbReference type="SAM" id="MobiDB-lite"/>
    </source>
</evidence>
<dbReference type="EMBL" id="JAULSV010000001">
    <property type="protein sequence ID" value="KAK0657043.1"/>
    <property type="molecule type" value="Genomic_DNA"/>
</dbReference>
<comment type="caution">
    <text evidence="3">The sequence shown here is derived from an EMBL/GenBank/DDBJ whole genome shotgun (WGS) entry which is preliminary data.</text>
</comment>
<evidence type="ECO:0000313" key="4">
    <source>
        <dbReference type="Proteomes" id="UP001174936"/>
    </source>
</evidence>
<sequence>MLNQITLALALLATTASALPPSYTTAIVYSTRTYTVSDYPLPTPDSLPAGADPGPASAWPYLCKPTQKTRTYTLNTYFTLNTSTPYSASGGGIAHEPETWVASPTATITQTNAEWFYTARTTATPSAKLDPEDGWSYCKKSEIVTAGSYTASWDGRHSVVSYTFTTGVWYYSPTGRGPVSSTSTGTSTQTAVAKPTPEPEGESGSGSVLHAPSGVGAVVNTFKHDNLESVILLTPSVCQPLKSSLVQWTWKKEFLRGIRIYQGTEKSCDCTGRSDLLILGNIQHQVPKDYWCIMLS</sequence>